<evidence type="ECO:0000313" key="1">
    <source>
        <dbReference type="EMBL" id="MFC7058081.1"/>
    </source>
</evidence>
<proteinExistence type="predicted"/>
<accession>A0ABD5VXT6</accession>
<evidence type="ECO:0000313" key="2">
    <source>
        <dbReference type="Proteomes" id="UP001596445"/>
    </source>
</evidence>
<comment type="caution">
    <text evidence="1">The sequence shown here is derived from an EMBL/GenBank/DDBJ whole genome shotgun (WGS) entry which is preliminary data.</text>
</comment>
<organism evidence="1 2">
    <name type="scientific">Halovenus salina</name>
    <dbReference type="NCBI Taxonomy" id="1510225"/>
    <lineage>
        <taxon>Archaea</taxon>
        <taxon>Methanobacteriati</taxon>
        <taxon>Methanobacteriota</taxon>
        <taxon>Stenosarchaea group</taxon>
        <taxon>Halobacteria</taxon>
        <taxon>Halobacteriales</taxon>
        <taxon>Haloarculaceae</taxon>
        <taxon>Halovenus</taxon>
    </lineage>
</organism>
<protein>
    <submittedName>
        <fullName evidence="1">Uncharacterized protein</fullName>
    </submittedName>
</protein>
<dbReference type="AlphaFoldDB" id="A0ABD5VXT6"/>
<gene>
    <name evidence="1" type="ORF">ACFQQG_07730</name>
</gene>
<sequence length="78" mass="8280">MATFNGSVTGTRVAISLNVTGALLDASGNQPDGTPIPAETTGDRVVVERNTSEPFRLWVDSVNDDGTVTRMQLDICPM</sequence>
<dbReference type="Proteomes" id="UP001596445">
    <property type="component" value="Unassembled WGS sequence"/>
</dbReference>
<dbReference type="EMBL" id="JBHSZI010000001">
    <property type="protein sequence ID" value="MFC7058081.1"/>
    <property type="molecule type" value="Genomic_DNA"/>
</dbReference>
<reference evidence="1 2" key="1">
    <citation type="journal article" date="2019" name="Int. J. Syst. Evol. Microbiol.">
        <title>The Global Catalogue of Microorganisms (GCM) 10K type strain sequencing project: providing services to taxonomists for standard genome sequencing and annotation.</title>
        <authorList>
            <consortium name="The Broad Institute Genomics Platform"/>
            <consortium name="The Broad Institute Genome Sequencing Center for Infectious Disease"/>
            <person name="Wu L."/>
            <person name="Ma J."/>
        </authorList>
    </citation>
    <scope>NUCLEOTIDE SEQUENCE [LARGE SCALE GENOMIC DNA]</scope>
    <source>
        <strain evidence="1 2">JCM 30072</strain>
    </source>
</reference>
<name>A0ABD5VXT6_9EURY</name>
<keyword evidence="2" id="KW-1185">Reference proteome</keyword>
<dbReference type="RefSeq" id="WP_382184906.1">
    <property type="nucleotide sequence ID" value="NZ_JBHSZI010000001.1"/>
</dbReference>